<evidence type="ECO:0000313" key="3">
    <source>
        <dbReference type="Proteomes" id="UP000298061"/>
    </source>
</evidence>
<organism evidence="2 3">
    <name type="scientific">Hericium alpestre</name>
    <dbReference type="NCBI Taxonomy" id="135208"/>
    <lineage>
        <taxon>Eukaryota</taxon>
        <taxon>Fungi</taxon>
        <taxon>Dikarya</taxon>
        <taxon>Basidiomycota</taxon>
        <taxon>Agaricomycotina</taxon>
        <taxon>Agaricomycetes</taxon>
        <taxon>Russulales</taxon>
        <taxon>Hericiaceae</taxon>
        <taxon>Hericium</taxon>
    </lineage>
</organism>
<protein>
    <submittedName>
        <fullName evidence="2">Uncharacterized protein</fullName>
    </submittedName>
</protein>
<dbReference type="Proteomes" id="UP000298061">
    <property type="component" value="Unassembled WGS sequence"/>
</dbReference>
<proteinExistence type="predicted"/>
<name>A0A4Y9ZUF8_9AGAM</name>
<gene>
    <name evidence="2" type="ORF">EWM64_g6349</name>
</gene>
<reference evidence="2 3" key="1">
    <citation type="submission" date="2019-02" db="EMBL/GenBank/DDBJ databases">
        <title>Genome sequencing of the rare red list fungi Hericium alpestre (H. flagellum).</title>
        <authorList>
            <person name="Buettner E."/>
            <person name="Kellner H."/>
        </authorList>
    </citation>
    <scope>NUCLEOTIDE SEQUENCE [LARGE SCALE GENOMIC DNA]</scope>
    <source>
        <strain evidence="2 3">DSM 108284</strain>
    </source>
</reference>
<sequence>MPPLPTPVGDTANVMQILGWCGGALLTAYKAATITPRAFERLQAVEKNLNKAEKLLKELDPDQRTMVLALNCDSTKYRPLSELETLLKETECLALEREFRKAGFLDQYIAWGRLGEKLSMLLDESEDLRRDTKQTTGLKYATGQKQYTSHAQRIVPNRSESPGSSVELDSLPGLEHGIDSSDMV</sequence>
<keyword evidence="3" id="KW-1185">Reference proteome</keyword>
<evidence type="ECO:0000256" key="1">
    <source>
        <dbReference type="SAM" id="MobiDB-lite"/>
    </source>
</evidence>
<dbReference type="AlphaFoldDB" id="A0A4Y9ZUF8"/>
<feature type="region of interest" description="Disordered" evidence="1">
    <location>
        <begin position="156"/>
        <end position="184"/>
    </location>
</feature>
<evidence type="ECO:0000313" key="2">
    <source>
        <dbReference type="EMBL" id="TFY77663.1"/>
    </source>
</evidence>
<dbReference type="EMBL" id="SFCI01000853">
    <property type="protein sequence ID" value="TFY77663.1"/>
    <property type="molecule type" value="Genomic_DNA"/>
</dbReference>
<comment type="caution">
    <text evidence="2">The sequence shown here is derived from an EMBL/GenBank/DDBJ whole genome shotgun (WGS) entry which is preliminary data.</text>
</comment>
<accession>A0A4Y9ZUF8</accession>